<comment type="caution">
    <text evidence="2">The sequence shown here is derived from an EMBL/GenBank/DDBJ whole genome shotgun (WGS) entry which is preliminary data.</text>
</comment>
<sequence length="80" mass="8208">MIVCGPSLMANVPAGTDMASLSPPRVIIDRAGIATSLRFAVVVRAERGVFGGLPRSKPPADVDMTANGDGDSSKRPISDA</sequence>
<evidence type="ECO:0000313" key="3">
    <source>
        <dbReference type="Proteomes" id="UP000676336"/>
    </source>
</evidence>
<dbReference type="AlphaFoldDB" id="A0A8S2XGQ2"/>
<dbReference type="Proteomes" id="UP000676336">
    <property type="component" value="Unassembled WGS sequence"/>
</dbReference>
<evidence type="ECO:0000256" key="1">
    <source>
        <dbReference type="SAM" id="MobiDB-lite"/>
    </source>
</evidence>
<reference evidence="2" key="1">
    <citation type="submission" date="2021-02" db="EMBL/GenBank/DDBJ databases">
        <authorList>
            <person name="Nowell W R."/>
        </authorList>
    </citation>
    <scope>NUCLEOTIDE SEQUENCE</scope>
</reference>
<gene>
    <name evidence="2" type="ORF">SMN809_LOCUS34616</name>
</gene>
<organism evidence="2 3">
    <name type="scientific">Rotaria magnacalcarata</name>
    <dbReference type="NCBI Taxonomy" id="392030"/>
    <lineage>
        <taxon>Eukaryota</taxon>
        <taxon>Metazoa</taxon>
        <taxon>Spiralia</taxon>
        <taxon>Gnathifera</taxon>
        <taxon>Rotifera</taxon>
        <taxon>Eurotatoria</taxon>
        <taxon>Bdelloidea</taxon>
        <taxon>Philodinida</taxon>
        <taxon>Philodinidae</taxon>
        <taxon>Rotaria</taxon>
    </lineage>
</organism>
<evidence type="ECO:0000313" key="2">
    <source>
        <dbReference type="EMBL" id="CAF4494124.1"/>
    </source>
</evidence>
<feature type="region of interest" description="Disordered" evidence="1">
    <location>
        <begin position="50"/>
        <end position="80"/>
    </location>
</feature>
<dbReference type="EMBL" id="CAJOBI010079965">
    <property type="protein sequence ID" value="CAF4494124.1"/>
    <property type="molecule type" value="Genomic_DNA"/>
</dbReference>
<name>A0A8S2XGQ2_9BILA</name>
<protein>
    <submittedName>
        <fullName evidence="2">Uncharacterized protein</fullName>
    </submittedName>
</protein>
<feature type="compositionally biased region" description="Basic and acidic residues" evidence="1">
    <location>
        <begin position="71"/>
        <end position="80"/>
    </location>
</feature>
<proteinExistence type="predicted"/>
<feature type="non-terminal residue" evidence="2">
    <location>
        <position position="80"/>
    </location>
</feature>
<accession>A0A8S2XGQ2</accession>